<keyword evidence="10" id="KW-0170">Cobalt</keyword>
<evidence type="ECO:0000313" key="14">
    <source>
        <dbReference type="EMBL" id="ARN77592.1"/>
    </source>
</evidence>
<comment type="cofactor">
    <cofactor evidence="3">
        <name>Zn(2+)</name>
        <dbReference type="ChEBI" id="CHEBI:29105"/>
    </cofactor>
</comment>
<evidence type="ECO:0000256" key="11">
    <source>
        <dbReference type="NCBIfam" id="TIGR01357"/>
    </source>
</evidence>
<evidence type="ECO:0000259" key="12">
    <source>
        <dbReference type="Pfam" id="PF01761"/>
    </source>
</evidence>
<dbReference type="GO" id="GO:0000166">
    <property type="term" value="F:nucleotide binding"/>
    <property type="evidence" value="ECO:0007669"/>
    <property type="project" value="UniProtKB-KW"/>
</dbReference>
<accession>A0A1W6MJ27</accession>
<dbReference type="NCBIfam" id="TIGR01357">
    <property type="entry name" value="aroB"/>
    <property type="match status" value="1"/>
</dbReference>
<dbReference type="GO" id="GO:0003856">
    <property type="term" value="F:3-dehydroquinate synthase activity"/>
    <property type="evidence" value="ECO:0007669"/>
    <property type="project" value="UniProtKB-UniRule"/>
</dbReference>
<dbReference type="Gene3D" id="1.20.1090.10">
    <property type="entry name" value="Dehydroquinate synthase-like - alpha domain"/>
    <property type="match status" value="1"/>
</dbReference>
<dbReference type="Pfam" id="PF01761">
    <property type="entry name" value="DHQ_synthase"/>
    <property type="match status" value="1"/>
</dbReference>
<evidence type="ECO:0000256" key="4">
    <source>
        <dbReference type="ARBA" id="ARBA00003485"/>
    </source>
</evidence>
<name>A0A1W6MJ27_9FLAO</name>
<dbReference type="OrthoDB" id="9806583at2"/>
<dbReference type="RefSeq" id="WP_085766392.1">
    <property type="nucleotide sequence ID" value="NZ_CP019344.1"/>
</dbReference>
<dbReference type="InterPro" id="IPR030963">
    <property type="entry name" value="DHQ_synth_fam"/>
</dbReference>
<dbReference type="Gene3D" id="3.40.50.1970">
    <property type="match status" value="1"/>
</dbReference>
<dbReference type="InterPro" id="IPR056179">
    <property type="entry name" value="DHQS_C"/>
</dbReference>
<comment type="cofactor">
    <cofactor evidence="1">
        <name>NAD(+)</name>
        <dbReference type="ChEBI" id="CHEBI:57540"/>
    </cofactor>
</comment>
<dbReference type="STRING" id="331648.BST97_06070"/>
<keyword evidence="9" id="KW-0456">Lyase</keyword>
<reference evidence="14 15" key="1">
    <citation type="submission" date="2016-11" db="EMBL/GenBank/DDBJ databases">
        <title>Trade-off between light-utilization and light-protection in marine flavobacteria.</title>
        <authorList>
            <person name="Kumagai Y."/>
        </authorList>
    </citation>
    <scope>NUCLEOTIDE SEQUENCE [LARGE SCALE GENOMIC DNA]</scope>
    <source>
        <strain evidence="14 15">JCM 13191</strain>
    </source>
</reference>
<dbReference type="SUPFAM" id="SSF56796">
    <property type="entry name" value="Dehydroquinate synthase-like"/>
    <property type="match status" value="1"/>
</dbReference>
<evidence type="ECO:0000256" key="1">
    <source>
        <dbReference type="ARBA" id="ARBA00001911"/>
    </source>
</evidence>
<dbReference type="Pfam" id="PF24621">
    <property type="entry name" value="DHQS_C"/>
    <property type="match status" value="1"/>
</dbReference>
<dbReference type="PIRSF" id="PIRSF001455">
    <property type="entry name" value="DHQ_synth"/>
    <property type="match status" value="1"/>
</dbReference>
<dbReference type="GO" id="GO:0009073">
    <property type="term" value="P:aromatic amino acid family biosynthetic process"/>
    <property type="evidence" value="ECO:0007669"/>
    <property type="project" value="InterPro"/>
</dbReference>
<feature type="domain" description="3-dehydroquinate synthase N-terminal" evidence="12">
    <location>
        <begin position="62"/>
        <end position="174"/>
    </location>
</feature>
<evidence type="ECO:0000256" key="2">
    <source>
        <dbReference type="ARBA" id="ARBA00001941"/>
    </source>
</evidence>
<keyword evidence="8" id="KW-0520">NAD</keyword>
<evidence type="ECO:0000256" key="9">
    <source>
        <dbReference type="ARBA" id="ARBA00023239"/>
    </source>
</evidence>
<dbReference type="InterPro" id="IPR030960">
    <property type="entry name" value="DHQS/DOIS_N"/>
</dbReference>
<evidence type="ECO:0000256" key="8">
    <source>
        <dbReference type="ARBA" id="ARBA00023027"/>
    </source>
</evidence>
<keyword evidence="7" id="KW-0862">Zinc</keyword>
<dbReference type="CDD" id="cd08195">
    <property type="entry name" value="DHQS"/>
    <property type="match status" value="1"/>
</dbReference>
<proteinExistence type="predicted"/>
<evidence type="ECO:0000256" key="7">
    <source>
        <dbReference type="ARBA" id="ARBA00022833"/>
    </source>
</evidence>
<protein>
    <recommendedName>
        <fullName evidence="11">3-dehydroquinate synthase</fullName>
        <ecNumber evidence="11">4.2.3.4</ecNumber>
    </recommendedName>
</protein>
<dbReference type="AlphaFoldDB" id="A0A1W6MJ27"/>
<evidence type="ECO:0000313" key="15">
    <source>
        <dbReference type="Proteomes" id="UP000193431"/>
    </source>
</evidence>
<evidence type="ECO:0000259" key="13">
    <source>
        <dbReference type="Pfam" id="PF24621"/>
    </source>
</evidence>
<sequence>MDSIITSNSTTHFDERAYQELNTYIADKAPSVIFLLVDSNTMEHCYPHFMPMLETSARIEVIEIDAGEEFKNIETCSGVWAAMIELGCDRQSLMINLGGGVVTDLGGFVASTIKRGIDFIHIPTTVLGMVDAAIGGKNGVDLGHLKNQVGVIQPPVMTLIDTNFLQTLPKKHLRNGSIEMFKHGLIADRDYWQKMLLINSQYYTDRFDSLIHGSVEIKSGIVQDDPTEKGARKALNYGHTIGHAIESYCLSSDKHVNLLHGEAIAIGIYLESFLSTKHSGLSRAEFEEIENWYQPLELSASFSDSEVDEMIDIMSHDKKNVNGQIRFVLLEKIGTFKTDVHLQAQQIKKAFELL</sequence>
<evidence type="ECO:0000256" key="10">
    <source>
        <dbReference type="ARBA" id="ARBA00023285"/>
    </source>
</evidence>
<evidence type="ECO:0000256" key="6">
    <source>
        <dbReference type="ARBA" id="ARBA00022741"/>
    </source>
</evidence>
<dbReference type="Proteomes" id="UP000193431">
    <property type="component" value="Chromosome"/>
</dbReference>
<dbReference type="GO" id="GO:0046872">
    <property type="term" value="F:metal ion binding"/>
    <property type="evidence" value="ECO:0007669"/>
    <property type="project" value="UniProtKB-KW"/>
</dbReference>
<comment type="function">
    <text evidence="4">Catalyzes the conversion of 3-deoxy-D-arabino-heptulosonate 7-phosphate (DAHP) to dehydroquinate (DHQ).</text>
</comment>
<dbReference type="PANTHER" id="PTHR43622">
    <property type="entry name" value="3-DEHYDROQUINATE SYNTHASE"/>
    <property type="match status" value="1"/>
</dbReference>
<dbReference type="EMBL" id="CP019344">
    <property type="protein sequence ID" value="ARN77592.1"/>
    <property type="molecule type" value="Genomic_DNA"/>
</dbReference>
<comment type="cofactor">
    <cofactor evidence="2">
        <name>Co(2+)</name>
        <dbReference type="ChEBI" id="CHEBI:48828"/>
    </cofactor>
</comment>
<evidence type="ECO:0000256" key="3">
    <source>
        <dbReference type="ARBA" id="ARBA00001947"/>
    </source>
</evidence>
<dbReference type="InterPro" id="IPR016037">
    <property type="entry name" value="DHQ_synth_AroB"/>
</dbReference>
<keyword evidence="5" id="KW-0479">Metal-binding</keyword>
<dbReference type="PANTHER" id="PTHR43622:SF1">
    <property type="entry name" value="3-DEHYDROQUINATE SYNTHASE"/>
    <property type="match status" value="1"/>
</dbReference>
<organism evidence="14 15">
    <name type="scientific">Nonlabens spongiae</name>
    <dbReference type="NCBI Taxonomy" id="331648"/>
    <lineage>
        <taxon>Bacteria</taxon>
        <taxon>Pseudomonadati</taxon>
        <taxon>Bacteroidota</taxon>
        <taxon>Flavobacteriia</taxon>
        <taxon>Flavobacteriales</taxon>
        <taxon>Flavobacteriaceae</taxon>
        <taxon>Nonlabens</taxon>
    </lineage>
</organism>
<dbReference type="InterPro" id="IPR050071">
    <property type="entry name" value="Dehydroquinate_synthase"/>
</dbReference>
<dbReference type="EC" id="4.2.3.4" evidence="11"/>
<keyword evidence="15" id="KW-1185">Reference proteome</keyword>
<feature type="domain" description="3-dehydroquinate synthase C-terminal" evidence="13">
    <location>
        <begin position="176"/>
        <end position="320"/>
    </location>
</feature>
<gene>
    <name evidence="14" type="ORF">BST97_06070</name>
</gene>
<dbReference type="FunFam" id="3.40.50.1970:FF:000007">
    <property type="entry name" value="Pentafunctional AROM polypeptide"/>
    <property type="match status" value="1"/>
</dbReference>
<evidence type="ECO:0000256" key="5">
    <source>
        <dbReference type="ARBA" id="ARBA00022723"/>
    </source>
</evidence>
<dbReference type="GO" id="GO:0009423">
    <property type="term" value="P:chorismate biosynthetic process"/>
    <property type="evidence" value="ECO:0007669"/>
    <property type="project" value="UniProtKB-UniRule"/>
</dbReference>
<dbReference type="GO" id="GO:0005737">
    <property type="term" value="C:cytoplasm"/>
    <property type="evidence" value="ECO:0007669"/>
    <property type="project" value="InterPro"/>
</dbReference>
<keyword evidence="6" id="KW-0547">Nucleotide-binding</keyword>